<dbReference type="SUPFAM" id="SSF69593">
    <property type="entry name" value="Glycerol-3-phosphate (1)-acyltransferase"/>
    <property type="match status" value="1"/>
</dbReference>
<dbReference type="EMBL" id="CP002345">
    <property type="protein sequence ID" value="ADQ78281.1"/>
    <property type="molecule type" value="Genomic_DNA"/>
</dbReference>
<feature type="transmembrane region" description="Helical" evidence="1">
    <location>
        <begin position="357"/>
        <end position="381"/>
    </location>
</feature>
<feature type="transmembrane region" description="Helical" evidence="1">
    <location>
        <begin position="319"/>
        <end position="345"/>
    </location>
</feature>
<dbReference type="PANTHER" id="PTHR31605:SF0">
    <property type="entry name" value="GLYCEROL-3-PHOSPHATE O-ACYLTRANSFERASE 1"/>
    <property type="match status" value="1"/>
</dbReference>
<evidence type="ECO:0000259" key="2">
    <source>
        <dbReference type="SMART" id="SM00563"/>
    </source>
</evidence>
<protein>
    <submittedName>
        <fullName evidence="3">Phospholipid/glycerol acyltransferase</fullName>
    </submittedName>
</protein>
<gene>
    <name evidence="3" type="ordered locus">Palpr_0119</name>
</gene>
<proteinExistence type="predicted"/>
<evidence type="ECO:0000313" key="3">
    <source>
        <dbReference type="EMBL" id="ADQ78281.1"/>
    </source>
</evidence>
<dbReference type="InterPro" id="IPR052744">
    <property type="entry name" value="GPAT/DAPAT"/>
</dbReference>
<dbReference type="InterPro" id="IPR002123">
    <property type="entry name" value="Plipid/glycerol_acylTrfase"/>
</dbReference>
<dbReference type="HOGENOM" id="CLU_047487_2_0_10"/>
<dbReference type="GO" id="GO:0008654">
    <property type="term" value="P:phospholipid biosynthetic process"/>
    <property type="evidence" value="ECO:0007669"/>
    <property type="project" value="TreeGrafter"/>
</dbReference>
<dbReference type="RefSeq" id="WP_013443650.1">
    <property type="nucleotide sequence ID" value="NC_014734.1"/>
</dbReference>
<dbReference type="PANTHER" id="PTHR31605">
    <property type="entry name" value="GLYCEROL-3-PHOSPHATE O-ACYLTRANSFERASE 1"/>
    <property type="match status" value="1"/>
</dbReference>
<dbReference type="SMART" id="SM00563">
    <property type="entry name" value="PlsC"/>
    <property type="match status" value="1"/>
</dbReference>
<dbReference type="GO" id="GO:0016287">
    <property type="term" value="F:glycerone-phosphate O-acyltransferase activity"/>
    <property type="evidence" value="ECO:0007669"/>
    <property type="project" value="TreeGrafter"/>
</dbReference>
<keyword evidence="3" id="KW-0808">Transferase</keyword>
<keyword evidence="4" id="KW-1185">Reference proteome</keyword>
<name>E4T091_PALPW</name>
<organism evidence="3 4">
    <name type="scientific">Paludibacter propionicigenes (strain DSM 17365 / JCM 13257 / WB4)</name>
    <dbReference type="NCBI Taxonomy" id="694427"/>
    <lineage>
        <taxon>Bacteria</taxon>
        <taxon>Pseudomonadati</taxon>
        <taxon>Bacteroidota</taxon>
        <taxon>Bacteroidia</taxon>
        <taxon>Bacteroidales</taxon>
        <taxon>Paludibacteraceae</taxon>
        <taxon>Paludibacter</taxon>
    </lineage>
</organism>
<sequence>MANIYDLPLAFNLTRRYTVFSFKRYYGEFIITGKENIPTEGPVIFAPNHTNALMDAIAVHAIVRSTLPIIFLARADLFKNKNAAKFLRFVKIMPAFRMRDGMENLGRNNEVFDMCVEVLMNKKALGIMPEGNQEIERKLRPLVKGIFRIAFAAQQKLEVQNSVKIIPVGLDFGSIVKANKHIIINVGKPIDVADYMNSYNENPVTATNEIRDRLRTDLEKLSFNLATENYYEYFETATETATVSTLNELNLPENTLNRFKARQTVAERLVALESSRPERVKSLAELCSKYTIALKKLNLRSGILDKQVASATNLLLNGLLSIVTLPIFLIGFALNVIPFLAPVFIRKYVIKPEFTGFFSSLQFGLGMLTFPLCYILQTILFGCVISSEWWCLLLFFFSQFPLGKIALSWYSRTKKHIAKCRYKILVQKKSSELLVAQTLREQIIRMISDDSLK</sequence>
<keyword evidence="1" id="KW-0472">Membrane</keyword>
<feature type="transmembrane region" description="Helical" evidence="1">
    <location>
        <begin position="387"/>
        <end position="407"/>
    </location>
</feature>
<reference key="1">
    <citation type="submission" date="2010-11" db="EMBL/GenBank/DDBJ databases">
        <title>The complete genome of Paludibacter propionicigenes DSM 17365.</title>
        <authorList>
            <consortium name="US DOE Joint Genome Institute (JGI-PGF)"/>
            <person name="Lucas S."/>
            <person name="Copeland A."/>
            <person name="Lapidus A."/>
            <person name="Bruce D."/>
            <person name="Goodwin L."/>
            <person name="Pitluck S."/>
            <person name="Kyrpides N."/>
            <person name="Mavromatis K."/>
            <person name="Ivanova N."/>
            <person name="Munk A.C."/>
            <person name="Brettin T."/>
            <person name="Detter J.C."/>
            <person name="Han C."/>
            <person name="Tapia R."/>
            <person name="Land M."/>
            <person name="Hauser L."/>
            <person name="Markowitz V."/>
            <person name="Cheng J.-F."/>
            <person name="Hugenholtz P."/>
            <person name="Woyke T."/>
            <person name="Wu D."/>
            <person name="Gronow S."/>
            <person name="Wellnitz S."/>
            <person name="Brambilla E."/>
            <person name="Klenk H.-P."/>
            <person name="Eisen J.A."/>
        </authorList>
    </citation>
    <scope>NUCLEOTIDE SEQUENCE</scope>
    <source>
        <strain>WB4</strain>
    </source>
</reference>
<evidence type="ECO:0000256" key="1">
    <source>
        <dbReference type="SAM" id="Phobius"/>
    </source>
</evidence>
<accession>E4T091</accession>
<evidence type="ECO:0000313" key="4">
    <source>
        <dbReference type="Proteomes" id="UP000008718"/>
    </source>
</evidence>
<dbReference type="GO" id="GO:0004366">
    <property type="term" value="F:glycerol-3-phosphate O-acyltransferase activity"/>
    <property type="evidence" value="ECO:0007669"/>
    <property type="project" value="TreeGrafter"/>
</dbReference>
<keyword evidence="1" id="KW-0812">Transmembrane</keyword>
<feature type="domain" description="Phospholipid/glycerol acyltransferase" evidence="2">
    <location>
        <begin position="43"/>
        <end position="173"/>
    </location>
</feature>
<dbReference type="Proteomes" id="UP000008718">
    <property type="component" value="Chromosome"/>
</dbReference>
<dbReference type="AlphaFoldDB" id="E4T091"/>
<keyword evidence="1" id="KW-1133">Transmembrane helix</keyword>
<dbReference type="eggNOG" id="COG0204">
    <property type="taxonomic scope" value="Bacteria"/>
</dbReference>
<dbReference type="KEGG" id="ppn:Palpr_0119"/>
<reference evidence="3 4" key="2">
    <citation type="journal article" date="2011" name="Stand. Genomic Sci.">
        <title>Complete genome sequence of Paludibacter propionicigenes type strain (WB4).</title>
        <authorList>
            <person name="Gronow S."/>
            <person name="Munk C."/>
            <person name="Lapidus A."/>
            <person name="Nolan M."/>
            <person name="Lucas S."/>
            <person name="Hammon N."/>
            <person name="Deshpande S."/>
            <person name="Cheng J.F."/>
            <person name="Tapia R."/>
            <person name="Han C."/>
            <person name="Goodwin L."/>
            <person name="Pitluck S."/>
            <person name="Liolios K."/>
            <person name="Ivanova N."/>
            <person name="Mavromatis K."/>
            <person name="Mikhailova N."/>
            <person name="Pati A."/>
            <person name="Chen A."/>
            <person name="Palaniappan K."/>
            <person name="Land M."/>
            <person name="Hauser L."/>
            <person name="Chang Y.J."/>
            <person name="Jeffries C.D."/>
            <person name="Brambilla E."/>
            <person name="Rohde M."/>
            <person name="Goker M."/>
            <person name="Detter J.C."/>
            <person name="Woyke T."/>
            <person name="Bristow J."/>
            <person name="Eisen J.A."/>
            <person name="Markowitz V."/>
            <person name="Hugenholtz P."/>
            <person name="Kyrpides N.C."/>
            <person name="Klenk H.P."/>
        </authorList>
    </citation>
    <scope>NUCLEOTIDE SEQUENCE [LARGE SCALE GENOMIC DNA]</scope>
    <source>
        <strain evidence="4">DSM 17365 / JCM 13257 / WB4</strain>
    </source>
</reference>
<dbReference type="STRING" id="694427.Palpr_0119"/>
<dbReference type="OrthoDB" id="9806008at2"/>
<dbReference type="Pfam" id="PF01553">
    <property type="entry name" value="Acyltransferase"/>
    <property type="match status" value="1"/>
</dbReference>
<keyword evidence="3" id="KW-0012">Acyltransferase</keyword>